<dbReference type="InterPro" id="IPR005225">
    <property type="entry name" value="Small_GTP-bd"/>
</dbReference>
<feature type="region of interest" description="Disordered" evidence="6">
    <location>
        <begin position="261"/>
        <end position="662"/>
    </location>
</feature>
<dbReference type="CDD" id="cd03703">
    <property type="entry name" value="aeIF5B_II"/>
    <property type="match status" value="1"/>
</dbReference>
<evidence type="ECO:0000256" key="5">
    <source>
        <dbReference type="ARBA" id="ARBA00023134"/>
    </source>
</evidence>
<feature type="compositionally biased region" description="Basic residues" evidence="6">
    <location>
        <begin position="153"/>
        <end position="165"/>
    </location>
</feature>
<dbReference type="GO" id="GO:0005739">
    <property type="term" value="C:mitochondrion"/>
    <property type="evidence" value="ECO:0007669"/>
    <property type="project" value="TreeGrafter"/>
</dbReference>
<feature type="compositionally biased region" description="Basic and acidic residues" evidence="6">
    <location>
        <begin position="207"/>
        <end position="233"/>
    </location>
</feature>
<feature type="compositionally biased region" description="Basic and acidic residues" evidence="6">
    <location>
        <begin position="650"/>
        <end position="662"/>
    </location>
</feature>
<evidence type="ECO:0000313" key="8">
    <source>
        <dbReference type="EMBL" id="CAD7460303.1"/>
    </source>
</evidence>
<keyword evidence="4" id="KW-0648">Protein biosynthesis</keyword>
<feature type="compositionally biased region" description="Basic and acidic residues" evidence="6">
    <location>
        <begin position="263"/>
        <end position="276"/>
    </location>
</feature>
<feature type="compositionally biased region" description="Polar residues" evidence="6">
    <location>
        <begin position="543"/>
        <end position="560"/>
    </location>
</feature>
<protein>
    <recommendedName>
        <fullName evidence="7">Tr-type G domain-containing protein</fullName>
    </recommendedName>
</protein>
<sequence length="1092" mass="122175">MGKAKKGKKGTKEDEIDDDIDIEATAMTDEVSASKDKDKKSKSKKRGESEEVDIDSANESEIELSSKKKKGKKKKKAEEDEDDDIDELAKQLEDLPLDKGKKNKKTGKKSKIVDDSSDEDDTLVKSPSKDKKKGGIDHSTAGVSDQDDELTKIKSKQTKTSRVKPKGFALLNIEGDSSDSESDQSTKGLDSEEEIDIVQKTSKKGGKKEIRSDSLKEDSDVISADRTKEEKAGKKGKKSKKKKQEDEEDIDKVLAELAQEYGDVTKEEVPVTEKVEQINYDDVVTKKEKKKKKKAKAEAEPGEPKTTEEDKEESKDAIEEEELAGTMKSAAQKKREKREREKQKKLTQKSKEPIKKEESLEGDEEKASLGATPEDKEKPTPETAELKVDAADNEEEEADEDDDDKKKKKKKKGAKVEDAGKEKKGPGKKTIAAMQEALKKIRDDEEKAAREEEEQLRRLEEEEKARQEQLKLEQERKERKKQKEKERKERMKAEGKLLTQKQKTDRARAQALLDALKAQGLDMPNVGEKKAPRPGTRVRPNKAKQQTSVEEQKPASQEQQVEVKIVDSVQTNAQQLPAEETIDVKDSWDAESSGGEDEDRSETAEPTAGKPVERQKSQEEEEEESDKDEDEEEESEEEDSSSEESEDSEDDHKTDAERKREKALARIHKRRQENEKNKTLDELRAAVVCVLGHVDTALFATCWCDVGVNHLQSDRQGKTKILDKLRRTNVQDGEAGGITQQIGATNVPIEAIKEQTKIVKGFSEVELRIPGLLIIDTPGHESFSNLRSRGSSLCDIAILVVDIMHGLEPQTIESLNLLKTKKTPFIVALNKIDRLYDWQTMNRKDVRDILKVQAPNTQLEFEQRTKEVIVQFAEQGLNAALFHENPDIRSYVSLVPTSAITGEGMGNLLALIVESCQNMLAKRLMYSEELQATVLEVKAIPGLGTTIDAILINGRLREGDTVILAGTDGPIVTQIRSLLMPQPMKELRVKNAYVEYKEIKAAQGVKIAAKELEKAIAGLNMQVAQKPDEVDVLREEVARELKHALSNIKLQDRGVYVQASTLGSLEALLEFLRTSKIPTAEDGEIKVRISLG</sequence>
<dbReference type="InterPro" id="IPR027417">
    <property type="entry name" value="P-loop_NTPase"/>
</dbReference>
<dbReference type="NCBIfam" id="TIGR00231">
    <property type="entry name" value="small_GTP"/>
    <property type="match status" value="1"/>
</dbReference>
<evidence type="ECO:0000256" key="2">
    <source>
        <dbReference type="ARBA" id="ARBA00022540"/>
    </source>
</evidence>
<feature type="domain" description="Tr-type G" evidence="7">
    <location>
        <begin position="703"/>
        <end position="920"/>
    </location>
</feature>
<feature type="region of interest" description="Disordered" evidence="6">
    <location>
        <begin position="1"/>
        <end position="249"/>
    </location>
</feature>
<feature type="compositionally biased region" description="Basic and acidic residues" evidence="6">
    <location>
        <begin position="296"/>
        <end position="317"/>
    </location>
</feature>
<dbReference type="InterPro" id="IPR036925">
    <property type="entry name" value="TIF_IF2_dom3_sf"/>
</dbReference>
<comment type="similarity">
    <text evidence="1">Belongs to the TRAFAC class translation factor GTPase superfamily. Classic translation factor GTPase family. IF-2 subfamily.</text>
</comment>
<dbReference type="PROSITE" id="PS51722">
    <property type="entry name" value="G_TR_2"/>
    <property type="match status" value="1"/>
</dbReference>
<evidence type="ECO:0000256" key="3">
    <source>
        <dbReference type="ARBA" id="ARBA00022741"/>
    </source>
</evidence>
<dbReference type="PANTHER" id="PTHR43381:SF4">
    <property type="entry name" value="EUKARYOTIC TRANSLATION INITIATION FACTOR 5B"/>
    <property type="match status" value="1"/>
</dbReference>
<keyword evidence="3" id="KW-0547">Nucleotide-binding</keyword>
<feature type="compositionally biased region" description="Basic residues" evidence="6">
    <location>
        <begin position="101"/>
        <end position="110"/>
    </location>
</feature>
<dbReference type="Gene3D" id="3.40.50.300">
    <property type="entry name" value="P-loop containing nucleotide triphosphate hydrolases"/>
    <property type="match status" value="1"/>
</dbReference>
<evidence type="ECO:0000256" key="6">
    <source>
        <dbReference type="SAM" id="MobiDB-lite"/>
    </source>
</evidence>
<feature type="compositionally biased region" description="Basic and acidic residues" evidence="6">
    <location>
        <begin position="373"/>
        <end position="390"/>
    </location>
</feature>
<dbReference type="InterPro" id="IPR000795">
    <property type="entry name" value="T_Tr_GTP-bd_dom"/>
</dbReference>
<feature type="compositionally biased region" description="Basic and acidic residues" evidence="6">
    <location>
        <begin position="127"/>
        <end position="136"/>
    </location>
</feature>
<dbReference type="SUPFAM" id="SSF52540">
    <property type="entry name" value="P-loop containing nucleoside triphosphate hydrolases"/>
    <property type="match status" value="1"/>
</dbReference>
<dbReference type="Pfam" id="PF00009">
    <property type="entry name" value="GTP_EFTU"/>
    <property type="match status" value="1"/>
</dbReference>
<gene>
    <name evidence="8" type="ORF">TTEB3V08_LOCUS8238</name>
</gene>
<dbReference type="PANTHER" id="PTHR43381">
    <property type="entry name" value="TRANSLATION INITIATION FACTOR IF-2-RELATED"/>
    <property type="match status" value="1"/>
</dbReference>
<dbReference type="FunFam" id="3.40.50.300:FF:000112">
    <property type="entry name" value="Eukaryotic translation initiation factor 5B"/>
    <property type="match status" value="1"/>
</dbReference>
<dbReference type="Gene3D" id="3.40.50.10050">
    <property type="entry name" value="Translation initiation factor IF- 2, domain 3"/>
    <property type="match status" value="1"/>
</dbReference>
<evidence type="ECO:0000259" key="7">
    <source>
        <dbReference type="PROSITE" id="PS51722"/>
    </source>
</evidence>
<dbReference type="GO" id="GO:0005525">
    <property type="term" value="F:GTP binding"/>
    <property type="evidence" value="ECO:0007669"/>
    <property type="project" value="UniProtKB-KW"/>
</dbReference>
<feature type="compositionally biased region" description="Acidic residues" evidence="6">
    <location>
        <begin position="50"/>
        <end position="62"/>
    </location>
</feature>
<accession>A0A7R9IKV5</accession>
<evidence type="ECO:0000256" key="1">
    <source>
        <dbReference type="ARBA" id="ARBA00007733"/>
    </source>
</evidence>
<keyword evidence="5" id="KW-0342">GTP-binding</keyword>
<dbReference type="EMBL" id="OE003592">
    <property type="protein sequence ID" value="CAD7460303.1"/>
    <property type="molecule type" value="Genomic_DNA"/>
</dbReference>
<evidence type="ECO:0000256" key="4">
    <source>
        <dbReference type="ARBA" id="ARBA00022917"/>
    </source>
</evidence>
<dbReference type="AlphaFoldDB" id="A0A7R9IKV5"/>
<feature type="compositionally biased region" description="Basic and acidic residues" evidence="6">
    <location>
        <begin position="437"/>
        <end position="495"/>
    </location>
</feature>
<feature type="compositionally biased region" description="Basic and acidic residues" evidence="6">
    <location>
        <begin position="87"/>
        <end position="100"/>
    </location>
</feature>
<organism evidence="8">
    <name type="scientific">Timema tahoe</name>
    <dbReference type="NCBI Taxonomy" id="61484"/>
    <lineage>
        <taxon>Eukaryota</taxon>
        <taxon>Metazoa</taxon>
        <taxon>Ecdysozoa</taxon>
        <taxon>Arthropoda</taxon>
        <taxon>Hexapoda</taxon>
        <taxon>Insecta</taxon>
        <taxon>Pterygota</taxon>
        <taxon>Neoptera</taxon>
        <taxon>Polyneoptera</taxon>
        <taxon>Phasmatodea</taxon>
        <taxon>Timematodea</taxon>
        <taxon>Timematoidea</taxon>
        <taxon>Timematidae</taxon>
        <taxon>Timema</taxon>
    </lineage>
</organism>
<name>A0A7R9IKV5_9NEOP</name>
<keyword evidence="2" id="KW-0396">Initiation factor</keyword>
<reference evidence="8" key="1">
    <citation type="submission" date="2020-11" db="EMBL/GenBank/DDBJ databases">
        <authorList>
            <person name="Tran Van P."/>
        </authorList>
    </citation>
    <scope>NUCLEOTIDE SEQUENCE</scope>
</reference>
<feature type="compositionally biased region" description="Acidic residues" evidence="6">
    <location>
        <begin position="619"/>
        <end position="649"/>
    </location>
</feature>
<proteinExistence type="inferred from homology"/>
<dbReference type="SUPFAM" id="SSF52156">
    <property type="entry name" value="Initiation factor IF2/eIF5b, domain 3"/>
    <property type="match status" value="1"/>
</dbReference>
<dbReference type="FunFam" id="2.40.30.10:FF:000013">
    <property type="entry name" value="eukaryotic translation initiation factor 5B"/>
    <property type="match status" value="1"/>
</dbReference>
<dbReference type="CDD" id="cd01887">
    <property type="entry name" value="IF2_eIF5B"/>
    <property type="match status" value="1"/>
</dbReference>
<feature type="compositionally biased region" description="Basic and acidic residues" evidence="6">
    <location>
        <begin position="338"/>
        <end position="359"/>
    </location>
</feature>
<feature type="compositionally biased region" description="Acidic residues" evidence="6">
    <location>
        <begin position="391"/>
        <end position="403"/>
    </location>
</feature>
<dbReference type="GO" id="GO:0003924">
    <property type="term" value="F:GTPase activity"/>
    <property type="evidence" value="ECO:0007669"/>
    <property type="project" value="InterPro"/>
</dbReference>
<dbReference type="GO" id="GO:0003743">
    <property type="term" value="F:translation initiation factor activity"/>
    <property type="evidence" value="ECO:0007669"/>
    <property type="project" value="UniProtKB-KW"/>
</dbReference>
<feature type="compositionally biased region" description="Basic and acidic residues" evidence="6">
    <location>
        <begin position="414"/>
        <end position="425"/>
    </location>
</feature>
<dbReference type="PRINTS" id="PR00315">
    <property type="entry name" value="ELONGATNFCT"/>
</dbReference>
<feature type="compositionally biased region" description="Low complexity" evidence="6">
    <location>
        <begin position="509"/>
        <end position="519"/>
    </location>
</feature>
<dbReference type="Gene3D" id="2.40.30.10">
    <property type="entry name" value="Translation factors"/>
    <property type="match status" value="1"/>
</dbReference>
<dbReference type="InterPro" id="IPR015760">
    <property type="entry name" value="TIF_IF2"/>
</dbReference>